<proteinExistence type="predicted"/>
<dbReference type="Proteomes" id="UP000030747">
    <property type="component" value="Unassembled WGS sequence"/>
</dbReference>
<dbReference type="GO" id="GO:0000139">
    <property type="term" value="C:Golgi membrane"/>
    <property type="evidence" value="ECO:0007669"/>
    <property type="project" value="UniProtKB-SubCell"/>
</dbReference>
<keyword evidence="3" id="KW-0677">Repeat</keyword>
<dbReference type="InterPro" id="IPR036322">
    <property type="entry name" value="WD40_repeat_dom_sf"/>
</dbReference>
<dbReference type="PANTHER" id="PTHR19876:SF2">
    <property type="entry name" value="COATOMER SUBUNIT BETA"/>
    <property type="match status" value="1"/>
</dbReference>
<keyword evidence="8" id="KW-1185">Reference proteome</keyword>
<dbReference type="InterPro" id="IPR006692">
    <property type="entry name" value="Beta-prop_COPA/B_2nd"/>
</dbReference>
<evidence type="ECO:0000256" key="4">
    <source>
        <dbReference type="ARBA" id="ARBA00032920"/>
    </source>
</evidence>
<organism evidence="7 8">
    <name type="scientific">Eimeria tenella</name>
    <name type="common">Coccidian parasite</name>
    <dbReference type="NCBI Taxonomy" id="5802"/>
    <lineage>
        <taxon>Eukaryota</taxon>
        <taxon>Sar</taxon>
        <taxon>Alveolata</taxon>
        <taxon>Apicomplexa</taxon>
        <taxon>Conoidasida</taxon>
        <taxon>Coccidia</taxon>
        <taxon>Eucoccidiorida</taxon>
        <taxon>Eimeriorina</taxon>
        <taxon>Eimeriidae</taxon>
        <taxon>Eimeria</taxon>
    </lineage>
</organism>
<dbReference type="InterPro" id="IPR050844">
    <property type="entry name" value="Coatomer_complex_subunit"/>
</dbReference>
<name>U6L271_EIMTE</name>
<evidence type="ECO:0000313" key="8">
    <source>
        <dbReference type="Proteomes" id="UP000030747"/>
    </source>
</evidence>
<keyword evidence="2 5" id="KW-0853">WD repeat</keyword>
<dbReference type="VEuPathDB" id="ToxoDB:ETH2_1216400"/>
<dbReference type="InterPro" id="IPR001680">
    <property type="entry name" value="WD40_rpt"/>
</dbReference>
<feature type="repeat" description="WD" evidence="5">
    <location>
        <begin position="32"/>
        <end position="74"/>
    </location>
</feature>
<reference evidence="7" key="1">
    <citation type="submission" date="2013-10" db="EMBL/GenBank/DDBJ databases">
        <title>Genomic analysis of the causative agents of coccidiosis in chickens.</title>
        <authorList>
            <person name="Reid A.J."/>
            <person name="Blake D."/>
            <person name="Billington K."/>
            <person name="Browne H."/>
            <person name="Dunn M."/>
            <person name="Hung S."/>
            <person name="Kawahara F."/>
            <person name="Miranda-Saavedra D."/>
            <person name="Mourier T."/>
            <person name="Nagra H."/>
            <person name="Otto T.D."/>
            <person name="Rawlings N."/>
            <person name="Sanchez A."/>
            <person name="Sanders M."/>
            <person name="Subramaniam C."/>
            <person name="Tay Y."/>
            <person name="Dear P."/>
            <person name="Doerig C."/>
            <person name="Gruber A."/>
            <person name="Parkinson J."/>
            <person name="Shirley M."/>
            <person name="Wan K.L."/>
            <person name="Berriman M."/>
            <person name="Tomley F."/>
            <person name="Pain A."/>
        </authorList>
    </citation>
    <scope>NUCLEOTIDE SEQUENCE [LARGE SCALE GENOMIC DNA]</scope>
    <source>
        <strain evidence="7">Houghton</strain>
    </source>
</reference>
<evidence type="ECO:0000256" key="5">
    <source>
        <dbReference type="PROSITE-ProRule" id="PRU00221"/>
    </source>
</evidence>
<dbReference type="RefSeq" id="XP_013235221.1">
    <property type="nucleotide sequence ID" value="XM_013379767.1"/>
</dbReference>
<dbReference type="PROSITE" id="PS50082">
    <property type="entry name" value="WD_REPEATS_2"/>
    <property type="match status" value="1"/>
</dbReference>
<dbReference type="GO" id="GO:0005198">
    <property type="term" value="F:structural molecule activity"/>
    <property type="evidence" value="ECO:0007669"/>
    <property type="project" value="InterPro"/>
</dbReference>
<dbReference type="SUPFAM" id="SSF50978">
    <property type="entry name" value="WD40 repeat-like"/>
    <property type="match status" value="1"/>
</dbReference>
<feature type="non-terminal residue" evidence="7">
    <location>
        <position position="1"/>
    </location>
</feature>
<dbReference type="Pfam" id="PF04053">
    <property type="entry name" value="B-prop_COPA_B_2nd"/>
    <property type="match status" value="1"/>
</dbReference>
<dbReference type="SMART" id="SM00320">
    <property type="entry name" value="WD40"/>
    <property type="match status" value="2"/>
</dbReference>
<dbReference type="OrthoDB" id="354601at2759"/>
<gene>
    <name evidence="7" type="ORF">ETH_00041840</name>
</gene>
<dbReference type="GO" id="GO:0006891">
    <property type="term" value="P:intra-Golgi vesicle-mediated transport"/>
    <property type="evidence" value="ECO:0007669"/>
    <property type="project" value="TreeGrafter"/>
</dbReference>
<feature type="domain" description="COPA/B second beta-propeller" evidence="6">
    <location>
        <begin position="183"/>
        <end position="343"/>
    </location>
</feature>
<accession>U6L271</accession>
<dbReference type="GO" id="GO:0006890">
    <property type="term" value="P:retrograde vesicle-mediated transport, Golgi to endoplasmic reticulum"/>
    <property type="evidence" value="ECO:0007669"/>
    <property type="project" value="TreeGrafter"/>
</dbReference>
<dbReference type="Pfam" id="PF00400">
    <property type="entry name" value="WD40"/>
    <property type="match status" value="2"/>
</dbReference>
<dbReference type="GO" id="GO:0006888">
    <property type="term" value="P:endoplasmic reticulum to Golgi vesicle-mediated transport"/>
    <property type="evidence" value="ECO:0007669"/>
    <property type="project" value="TreeGrafter"/>
</dbReference>
<feature type="non-terminal residue" evidence="7">
    <location>
        <position position="376"/>
    </location>
</feature>
<dbReference type="InterPro" id="IPR015943">
    <property type="entry name" value="WD40/YVTN_repeat-like_dom_sf"/>
</dbReference>
<sequence length="376" mass="40056">SIKVWGIGPIGSGAKTAANGPPAVVTSAHFSLLGHERGVNTIAYSTGERPYLVSGADDATVRIWDYQTKQCIQVLSGHSKNVSAVLCPPGGPHALPLLFSAGEDGRLCLWRCPTFREEGPLDLGLERLWALAARPPAAAAEGGLGGLVLAVATDSGTLVLKMGKDGPVVSCHGGKAVVARGFELLQFNLKAIDENVPDGEKVQCPAKEIGNSDIFPQSISHHPNGRFIAVVGDGEYVIYTAQALRSKAFGAGEDLVWSLENHYAVLEKENRIKIFCNFEEAYNFTPPFTVEEIFGGYLLGVCSDDAICFYDWNSYRLIRRIEVCPTAVYWSPDGMQVAIVARDPLAAGPTAQASGAAACSSSNFGALLDRIRGFGE</sequence>
<protein>
    <recommendedName>
        <fullName evidence="4">Beta'-coat protein</fullName>
    </recommendedName>
</protein>
<dbReference type="GO" id="GO:0006886">
    <property type="term" value="P:intracellular protein transport"/>
    <property type="evidence" value="ECO:0007669"/>
    <property type="project" value="InterPro"/>
</dbReference>
<dbReference type="GO" id="GO:0030126">
    <property type="term" value="C:COPI vesicle coat"/>
    <property type="evidence" value="ECO:0007669"/>
    <property type="project" value="TreeGrafter"/>
</dbReference>
<evidence type="ECO:0000256" key="2">
    <source>
        <dbReference type="ARBA" id="ARBA00022574"/>
    </source>
</evidence>
<dbReference type="PROSITE" id="PS50294">
    <property type="entry name" value="WD_REPEATS_REGION"/>
    <property type="match status" value="1"/>
</dbReference>
<reference evidence="7" key="2">
    <citation type="submission" date="2013-10" db="EMBL/GenBank/DDBJ databases">
        <authorList>
            <person name="Aslett M."/>
        </authorList>
    </citation>
    <scope>NUCLEOTIDE SEQUENCE [LARGE SCALE GENOMIC DNA]</scope>
    <source>
        <strain evidence="7">Houghton</strain>
    </source>
</reference>
<evidence type="ECO:0000256" key="1">
    <source>
        <dbReference type="ARBA" id="ARBA00004255"/>
    </source>
</evidence>
<dbReference type="GeneID" id="25257408"/>
<dbReference type="EMBL" id="HG677135">
    <property type="protein sequence ID" value="CDJ44472.1"/>
    <property type="molecule type" value="Genomic_DNA"/>
</dbReference>
<dbReference type="AlphaFoldDB" id="U6L271"/>
<evidence type="ECO:0000256" key="3">
    <source>
        <dbReference type="ARBA" id="ARBA00022737"/>
    </source>
</evidence>
<dbReference type="Gene3D" id="2.130.10.10">
    <property type="entry name" value="YVTN repeat-like/Quinoprotein amine dehydrogenase"/>
    <property type="match status" value="1"/>
</dbReference>
<dbReference type="PANTHER" id="PTHR19876">
    <property type="entry name" value="COATOMER"/>
    <property type="match status" value="1"/>
</dbReference>
<evidence type="ECO:0000313" key="7">
    <source>
        <dbReference type="EMBL" id="CDJ44472.1"/>
    </source>
</evidence>
<evidence type="ECO:0000259" key="6">
    <source>
        <dbReference type="Pfam" id="PF04053"/>
    </source>
</evidence>
<dbReference type="VEuPathDB" id="ToxoDB:ETH_00041840"/>
<comment type="subcellular location">
    <subcellularLocation>
        <location evidence="1">Golgi apparatus membrane</location>
        <topology evidence="1">Peripheral membrane protein</topology>
        <orientation evidence="1">Cytoplasmic side</orientation>
    </subcellularLocation>
</comment>